<feature type="transmembrane region" description="Helical" evidence="7">
    <location>
        <begin position="12"/>
        <end position="30"/>
    </location>
</feature>
<evidence type="ECO:0000313" key="9">
    <source>
        <dbReference type="EMBL" id="NYI04334.1"/>
    </source>
</evidence>
<gene>
    <name evidence="9" type="ORF">FHU37_001277</name>
</gene>
<evidence type="ECO:0000256" key="3">
    <source>
        <dbReference type="ARBA" id="ARBA00022475"/>
    </source>
</evidence>
<feature type="transmembrane region" description="Helical" evidence="7">
    <location>
        <begin position="177"/>
        <end position="198"/>
    </location>
</feature>
<dbReference type="InterPro" id="IPR000515">
    <property type="entry name" value="MetI-like"/>
</dbReference>
<proteinExistence type="inferred from homology"/>
<keyword evidence="4 7" id="KW-0812">Transmembrane</keyword>
<reference evidence="9 10" key="1">
    <citation type="submission" date="2020-07" db="EMBL/GenBank/DDBJ databases">
        <title>Sequencing the genomes of 1000 actinobacteria strains.</title>
        <authorList>
            <person name="Klenk H.-P."/>
        </authorList>
    </citation>
    <scope>NUCLEOTIDE SEQUENCE [LARGE SCALE GENOMIC DNA]</scope>
    <source>
        <strain evidence="9 10">DSM 42178</strain>
    </source>
</reference>
<dbReference type="Gene3D" id="1.10.3720.10">
    <property type="entry name" value="MetI-like"/>
    <property type="match status" value="1"/>
</dbReference>
<dbReference type="EMBL" id="JACBZD010000001">
    <property type="protein sequence ID" value="NYI04334.1"/>
    <property type="molecule type" value="Genomic_DNA"/>
</dbReference>
<keyword evidence="2 7" id="KW-0813">Transport</keyword>
<dbReference type="RefSeq" id="WP_179813241.1">
    <property type="nucleotide sequence ID" value="NZ_JACBZD010000001.1"/>
</dbReference>
<dbReference type="CDD" id="cd06261">
    <property type="entry name" value="TM_PBP2"/>
    <property type="match status" value="1"/>
</dbReference>
<keyword evidence="10" id="KW-1185">Reference proteome</keyword>
<dbReference type="Pfam" id="PF00528">
    <property type="entry name" value="BPD_transp_1"/>
    <property type="match status" value="1"/>
</dbReference>
<dbReference type="SUPFAM" id="SSF161098">
    <property type="entry name" value="MetI-like"/>
    <property type="match status" value="1"/>
</dbReference>
<dbReference type="PANTHER" id="PTHR43163:SF6">
    <property type="entry name" value="DIPEPTIDE TRANSPORT SYSTEM PERMEASE PROTEIN DPPB-RELATED"/>
    <property type="match status" value="1"/>
</dbReference>
<evidence type="ECO:0000256" key="7">
    <source>
        <dbReference type="RuleBase" id="RU363032"/>
    </source>
</evidence>
<protein>
    <submittedName>
        <fullName evidence="9">Peptide/nickel transport system permease protein</fullName>
    </submittedName>
</protein>
<feature type="domain" description="ABC transmembrane type-1" evidence="8">
    <location>
        <begin position="100"/>
        <end position="301"/>
    </location>
</feature>
<feature type="transmembrane region" description="Helical" evidence="7">
    <location>
        <begin position="136"/>
        <end position="157"/>
    </location>
</feature>
<evidence type="ECO:0000256" key="4">
    <source>
        <dbReference type="ARBA" id="ARBA00022692"/>
    </source>
</evidence>
<evidence type="ECO:0000256" key="5">
    <source>
        <dbReference type="ARBA" id="ARBA00022989"/>
    </source>
</evidence>
<name>A0A852ZU84_9ACTN</name>
<evidence type="ECO:0000256" key="1">
    <source>
        <dbReference type="ARBA" id="ARBA00004651"/>
    </source>
</evidence>
<accession>A0A852ZU84</accession>
<comment type="similarity">
    <text evidence="7">Belongs to the binding-protein-dependent transport system permease family.</text>
</comment>
<evidence type="ECO:0000259" key="8">
    <source>
        <dbReference type="PROSITE" id="PS50928"/>
    </source>
</evidence>
<dbReference type="GO" id="GO:0055085">
    <property type="term" value="P:transmembrane transport"/>
    <property type="evidence" value="ECO:0007669"/>
    <property type="project" value="InterPro"/>
</dbReference>
<dbReference type="AlphaFoldDB" id="A0A852ZU84"/>
<evidence type="ECO:0000313" key="10">
    <source>
        <dbReference type="Proteomes" id="UP000567795"/>
    </source>
</evidence>
<dbReference type="GO" id="GO:0005886">
    <property type="term" value="C:plasma membrane"/>
    <property type="evidence" value="ECO:0007669"/>
    <property type="project" value="UniProtKB-SubCell"/>
</dbReference>
<evidence type="ECO:0000256" key="6">
    <source>
        <dbReference type="ARBA" id="ARBA00023136"/>
    </source>
</evidence>
<keyword evidence="5 7" id="KW-1133">Transmembrane helix</keyword>
<comment type="caution">
    <text evidence="9">The sequence shown here is derived from an EMBL/GenBank/DDBJ whole genome shotgun (WGS) entry which is preliminary data.</text>
</comment>
<dbReference type="PANTHER" id="PTHR43163">
    <property type="entry name" value="DIPEPTIDE TRANSPORT SYSTEM PERMEASE PROTEIN DPPB-RELATED"/>
    <property type="match status" value="1"/>
</dbReference>
<dbReference type="Proteomes" id="UP000567795">
    <property type="component" value="Unassembled WGS sequence"/>
</dbReference>
<evidence type="ECO:0000256" key="2">
    <source>
        <dbReference type="ARBA" id="ARBA00022448"/>
    </source>
</evidence>
<dbReference type="InterPro" id="IPR035906">
    <property type="entry name" value="MetI-like_sf"/>
</dbReference>
<feature type="transmembrane region" description="Helical" evidence="7">
    <location>
        <begin position="104"/>
        <end position="124"/>
    </location>
</feature>
<dbReference type="PROSITE" id="PS50928">
    <property type="entry name" value="ABC_TM1"/>
    <property type="match status" value="1"/>
</dbReference>
<dbReference type="Pfam" id="PF19300">
    <property type="entry name" value="BPD_transp_1_N"/>
    <property type="match status" value="1"/>
</dbReference>
<comment type="subcellular location">
    <subcellularLocation>
        <location evidence="1 7">Cell membrane</location>
        <topology evidence="1 7">Multi-pass membrane protein</topology>
    </subcellularLocation>
</comment>
<keyword evidence="3" id="KW-1003">Cell membrane</keyword>
<keyword evidence="6 7" id="KW-0472">Membrane</keyword>
<sequence>MARYLVARLLQAVLVLWAAFTLAFAILYLLPSDPVAIMLNAGGEGSAVSPEEVARLRAEYGLQESMAGQYLSLLGGLLRGDLGTSITTGAPVADAIGQALPDTLQLVGAALGLAVVAGAGLALLATWTRARALRGLLLALPPLGVSVPTFWVGLLLLQWFSFRLPWFPAVGDGTARALLLPAITLALPTAATVAQILARSLEEVWRQPFVQVTAARGAGRTRIHLRHAVRVAAPPVLTVAGVTVGQLIVNSVVVDTVFSRNGVGRLTQTAVGAQDIPVVLGVVVFAAAVHACVNLAVDLVHPLIDPRVVATPRRAS</sequence>
<organism evidence="9 10">
    <name type="scientific">Allostreptomyces psammosilenae</name>
    <dbReference type="NCBI Taxonomy" id="1892865"/>
    <lineage>
        <taxon>Bacteria</taxon>
        <taxon>Bacillati</taxon>
        <taxon>Actinomycetota</taxon>
        <taxon>Actinomycetes</taxon>
        <taxon>Kitasatosporales</taxon>
        <taxon>Streptomycetaceae</taxon>
        <taxon>Allostreptomyces</taxon>
    </lineage>
</organism>
<dbReference type="InterPro" id="IPR045621">
    <property type="entry name" value="BPD_transp_1_N"/>
</dbReference>